<dbReference type="RefSeq" id="WP_168818758.1">
    <property type="nucleotide sequence ID" value="NZ_CP051217.1"/>
</dbReference>
<dbReference type="KEGG" id="phao:HF685_06195"/>
<dbReference type="AlphaFoldDB" id="A0A6H2DMM7"/>
<keyword evidence="2" id="KW-1185">Reference proteome</keyword>
<accession>A0A6H2DMM7</accession>
<reference evidence="1 2" key="1">
    <citation type="submission" date="2020-04" db="EMBL/GenBank/DDBJ databases">
        <title>Genome sequence for Sphingorhabdus sp. strain M1.</title>
        <authorList>
            <person name="Park S.-J."/>
        </authorList>
    </citation>
    <scope>NUCLEOTIDE SEQUENCE [LARGE SCALE GENOMIC DNA]</scope>
    <source>
        <strain evidence="1 2">JK6</strain>
    </source>
</reference>
<name>A0A6H2DMM7_9SPHN</name>
<dbReference type="EMBL" id="CP051217">
    <property type="protein sequence ID" value="QJB68916.1"/>
    <property type="molecule type" value="Genomic_DNA"/>
</dbReference>
<organism evidence="1 2">
    <name type="scientific">Parasphingorhabdus halotolerans</name>
    <dbReference type="NCBI Taxonomy" id="2725558"/>
    <lineage>
        <taxon>Bacteria</taxon>
        <taxon>Pseudomonadati</taxon>
        <taxon>Pseudomonadota</taxon>
        <taxon>Alphaproteobacteria</taxon>
        <taxon>Sphingomonadales</taxon>
        <taxon>Sphingomonadaceae</taxon>
        <taxon>Parasphingorhabdus</taxon>
    </lineage>
</organism>
<sequence length="211" mass="22482">MTSSTDGAGIISLGSHAPAMKVAERCRVSLASSWRVSVLLALMLAMFSAPATAAQGERKRGAVTTAGDAVTQPLEDLGLKHRDIPYELALIQEEPYSLNGMDGCDAVRTEIAKLEDVLGPDADAPEEKNGMVNKALKTGGSVLGGFIPFRGVVREVSGANKKRSQLQRAIYAGVARRGYLKGYARGLQCQSSEELAIDAARAHLERIEAER</sequence>
<evidence type="ECO:0000313" key="2">
    <source>
        <dbReference type="Proteomes" id="UP000501600"/>
    </source>
</evidence>
<protein>
    <submittedName>
        <fullName evidence="1">Uncharacterized protein</fullName>
    </submittedName>
</protein>
<dbReference type="Proteomes" id="UP000501600">
    <property type="component" value="Chromosome"/>
</dbReference>
<evidence type="ECO:0000313" key="1">
    <source>
        <dbReference type="EMBL" id="QJB68916.1"/>
    </source>
</evidence>
<proteinExistence type="predicted"/>
<gene>
    <name evidence="1" type="ORF">HF685_06195</name>
</gene>